<dbReference type="InterPro" id="IPR029334">
    <property type="entry name" value="PP1-bd"/>
</dbReference>
<keyword evidence="9" id="KW-0132">Cell division</keyword>
<feature type="compositionally biased region" description="Basic and acidic residues" evidence="7">
    <location>
        <begin position="750"/>
        <end position="763"/>
    </location>
</feature>
<keyword evidence="2" id="KW-1017">Isopeptide bond</keyword>
<evidence type="ECO:0000256" key="7">
    <source>
        <dbReference type="SAM" id="MobiDB-lite"/>
    </source>
</evidence>
<feature type="compositionally biased region" description="Polar residues" evidence="7">
    <location>
        <begin position="574"/>
        <end position="599"/>
    </location>
</feature>
<proteinExistence type="predicted"/>
<feature type="region of interest" description="Disordered" evidence="7">
    <location>
        <begin position="619"/>
        <end position="797"/>
    </location>
</feature>
<evidence type="ECO:0000256" key="1">
    <source>
        <dbReference type="ARBA" id="ARBA00004123"/>
    </source>
</evidence>
<dbReference type="Pfam" id="PF15276">
    <property type="entry name" value="PP1_bind"/>
    <property type="match status" value="1"/>
</dbReference>
<comment type="subcellular location">
    <subcellularLocation>
        <location evidence="1">Nucleus</location>
    </subcellularLocation>
</comment>
<feature type="region of interest" description="Disordered" evidence="7">
    <location>
        <begin position="238"/>
        <end position="555"/>
    </location>
</feature>
<dbReference type="GO" id="GO:0005634">
    <property type="term" value="C:nucleus"/>
    <property type="evidence" value="ECO:0007669"/>
    <property type="project" value="UniProtKB-SubCell"/>
</dbReference>
<dbReference type="GO" id="GO:0007088">
    <property type="term" value="P:regulation of mitotic nuclear division"/>
    <property type="evidence" value="ECO:0007669"/>
    <property type="project" value="TreeGrafter"/>
</dbReference>
<feature type="compositionally biased region" description="Low complexity" evidence="7">
    <location>
        <begin position="710"/>
        <end position="733"/>
    </location>
</feature>
<dbReference type="GO" id="GO:0051301">
    <property type="term" value="P:cell division"/>
    <property type="evidence" value="ECO:0007669"/>
    <property type="project" value="UniProtKB-KW"/>
</dbReference>
<feature type="compositionally biased region" description="Basic and acidic residues" evidence="7">
    <location>
        <begin position="135"/>
        <end position="144"/>
    </location>
</feature>
<feature type="compositionally biased region" description="Basic and acidic residues" evidence="7">
    <location>
        <begin position="447"/>
        <end position="459"/>
    </location>
</feature>
<feature type="compositionally biased region" description="Basic residues" evidence="7">
    <location>
        <begin position="496"/>
        <end position="507"/>
    </location>
</feature>
<feature type="region of interest" description="Disordered" evidence="7">
    <location>
        <begin position="569"/>
        <end position="603"/>
    </location>
</feature>
<dbReference type="GO" id="GO:0051983">
    <property type="term" value="P:regulation of chromosome segregation"/>
    <property type="evidence" value="ECO:0007669"/>
    <property type="project" value="TreeGrafter"/>
</dbReference>
<name>A0A8T2KYH5_ASTMX</name>
<gene>
    <name evidence="9" type="primary">CDCA2</name>
    <name evidence="9" type="ORF">AMEX_G25694</name>
</gene>
<feature type="region of interest" description="Disordered" evidence="7">
    <location>
        <begin position="1"/>
        <end position="31"/>
    </location>
</feature>
<dbReference type="EMBL" id="JAICCE010000022">
    <property type="protein sequence ID" value="KAG9262066.1"/>
    <property type="molecule type" value="Genomic_DNA"/>
</dbReference>
<dbReference type="PANTHER" id="PTHR21603">
    <property type="entry name" value="ANTIGEN KI-67-LIKE PROTEIN"/>
    <property type="match status" value="1"/>
</dbReference>
<feature type="compositionally biased region" description="Acidic residues" evidence="7">
    <location>
        <begin position="122"/>
        <end position="131"/>
    </location>
</feature>
<feature type="compositionally biased region" description="Basic and acidic residues" evidence="7">
    <location>
        <begin position="508"/>
        <end position="523"/>
    </location>
</feature>
<feature type="compositionally biased region" description="Polar residues" evidence="7">
    <location>
        <begin position="734"/>
        <end position="749"/>
    </location>
</feature>
<keyword evidence="4" id="KW-0832">Ubl conjugation</keyword>
<evidence type="ECO:0000256" key="6">
    <source>
        <dbReference type="ARBA" id="ARBA00023306"/>
    </source>
</evidence>
<sequence>MDSVETVGSRTPLGVLTPSQQNSEAGDADFSKLTPSHFGISTDSFITFKEKDKSRVGQLKSRRRSTIGVRGSPETNSLIRFRAKEVLKTPPRTPQQMLENPLFSGCDSIKQKMAAFQRLMGEDEEDGEESVAPETEEKKNERVGGDSTGDAQNGSGSDSEETGNRLTPVSHRPAVTPPPSKRRRRVLSGFCTEEIQEEPVPDLQNILKQEVICSQFKSPAPVLVLGSDSQSQLMSLPMLSKPEVMRTDDPEVSSVSKKKRVRFGAPLSPEFFDKTLPPSTPLQKGATPLRPPSSTGRKHSLLKTPQRFEPPLPQPDFYSPKDNGASPEFRIPRSRRDEEEDGDEVFLYGEKISFPVLEEESDPPADHRTDAVLAEGPHPVLHPPSPAAGSEYMDTAFQEEVEPLDPTLSAEPESSLEPQQNPEDQQRPESPASTAEASRPRGRKRKQQAERESEPETKRSSHKPKTKQIIPEKEKEDEDEPETRRSSRSAAASAKGKLKTASAKRRFGSKEVDRSLYGKRDYASKNPLLSPIIETTPTSLPNTPTPPSLPHTGKIHTESEHADVDTIPFFLSPTGVNSAPDSNSTNQTTSIPNASSGASDGSDRMAGLVAAAALFRRRFLQPPTATQPQTNNESTTAVDDSSSQSEADLASDDTLCQMGVAQSGAKAPKARRNSGRPAGRRRSANSARARRLSGSAQEHETNDLEEPEEPASIRSSGSESSESLEASETQTSEQIETQNQINEFASTAKTSDETQPKTTTYEKAEDEPCQDPLETNQSPEELTEDPNHPTEPSEPVLEAWQEADFNIEDVLKPVKTKSRGSVRRSLRNRRSVQDVQASGLAWVDHTSPELMTAGRRRTRSRLSAVYQPATVLDTEEPQQQQNLGE</sequence>
<keyword evidence="5" id="KW-0539">Nucleus</keyword>
<dbReference type="PANTHER" id="PTHR21603:SF16">
    <property type="entry name" value="CELL DIVISION CYCLE-ASSOCIATED PROTEIN 2"/>
    <property type="match status" value="1"/>
</dbReference>
<dbReference type="GO" id="GO:0005694">
    <property type="term" value="C:chromosome"/>
    <property type="evidence" value="ECO:0007669"/>
    <property type="project" value="TreeGrafter"/>
</dbReference>
<feature type="region of interest" description="Disordered" evidence="7">
    <location>
        <begin position="852"/>
        <end position="885"/>
    </location>
</feature>
<evidence type="ECO:0000256" key="5">
    <source>
        <dbReference type="ARBA" id="ARBA00023242"/>
    </source>
</evidence>
<evidence type="ECO:0000256" key="4">
    <source>
        <dbReference type="ARBA" id="ARBA00022843"/>
    </source>
</evidence>
<dbReference type="Proteomes" id="UP000752171">
    <property type="component" value="Unassembled WGS sequence"/>
</dbReference>
<evidence type="ECO:0000256" key="3">
    <source>
        <dbReference type="ARBA" id="ARBA00022553"/>
    </source>
</evidence>
<comment type="caution">
    <text evidence="9">The sequence shown here is derived from an EMBL/GenBank/DDBJ whole genome shotgun (WGS) entry which is preliminary data.</text>
</comment>
<feature type="compositionally biased region" description="Polar residues" evidence="7">
    <location>
        <begin position="623"/>
        <end position="646"/>
    </location>
</feature>
<accession>A0A8T2KYH5</accession>
<feature type="domain" description="PP1-binding" evidence="8">
    <location>
        <begin position="257"/>
        <end position="317"/>
    </location>
</feature>
<organism evidence="9 10">
    <name type="scientific">Astyanax mexicanus</name>
    <name type="common">Blind cave fish</name>
    <name type="synonym">Astyanax fasciatus mexicanus</name>
    <dbReference type="NCBI Taxonomy" id="7994"/>
    <lineage>
        <taxon>Eukaryota</taxon>
        <taxon>Metazoa</taxon>
        <taxon>Chordata</taxon>
        <taxon>Craniata</taxon>
        <taxon>Vertebrata</taxon>
        <taxon>Euteleostomi</taxon>
        <taxon>Actinopterygii</taxon>
        <taxon>Neopterygii</taxon>
        <taxon>Teleostei</taxon>
        <taxon>Ostariophysi</taxon>
        <taxon>Characiformes</taxon>
        <taxon>Characoidei</taxon>
        <taxon>Acestrorhamphidae</taxon>
        <taxon>Acestrorhamphinae</taxon>
        <taxon>Astyanax</taxon>
    </lineage>
</organism>
<evidence type="ECO:0000313" key="10">
    <source>
        <dbReference type="Proteomes" id="UP000752171"/>
    </source>
</evidence>
<feature type="compositionally biased region" description="Basic residues" evidence="7">
    <location>
        <begin position="668"/>
        <end position="691"/>
    </location>
</feature>
<keyword evidence="6" id="KW-0131">Cell cycle</keyword>
<reference evidence="9 10" key="1">
    <citation type="submission" date="2021-07" db="EMBL/GenBank/DDBJ databases">
        <authorList>
            <person name="Imarazene B."/>
            <person name="Zahm M."/>
            <person name="Klopp C."/>
            <person name="Cabau C."/>
            <person name="Beille S."/>
            <person name="Jouanno E."/>
            <person name="Castinel A."/>
            <person name="Lluch J."/>
            <person name="Gil L."/>
            <person name="Kuchtly C."/>
            <person name="Lopez Roques C."/>
            <person name="Donnadieu C."/>
            <person name="Parrinello H."/>
            <person name="Journot L."/>
            <person name="Du K."/>
            <person name="Schartl M."/>
            <person name="Retaux S."/>
            <person name="Guiguen Y."/>
        </authorList>
    </citation>
    <scope>NUCLEOTIDE SEQUENCE [LARGE SCALE GENOMIC DNA]</scope>
    <source>
        <strain evidence="9">Pach_M1</strain>
        <tissue evidence="9">Testis</tissue>
    </source>
</reference>
<keyword evidence="3" id="KW-0597">Phosphoprotein</keyword>
<protein>
    <submittedName>
        <fullName evidence="9">Cell division cycle-associated protein 2 isoform X4</fullName>
    </submittedName>
</protein>
<evidence type="ECO:0000256" key="2">
    <source>
        <dbReference type="ARBA" id="ARBA00022499"/>
    </source>
</evidence>
<feature type="region of interest" description="Disordered" evidence="7">
    <location>
        <begin position="114"/>
        <end position="185"/>
    </location>
</feature>
<evidence type="ECO:0000259" key="8">
    <source>
        <dbReference type="Pfam" id="PF15276"/>
    </source>
</evidence>
<evidence type="ECO:0000313" key="9">
    <source>
        <dbReference type="EMBL" id="KAG9262066.1"/>
    </source>
</evidence>
<dbReference type="AlphaFoldDB" id="A0A8T2KYH5"/>